<organism evidence="3 4">
    <name type="scientific">Candidatus Magasanikbacteria bacterium CG10_big_fil_rev_8_21_14_0_10_47_10</name>
    <dbReference type="NCBI Taxonomy" id="1974652"/>
    <lineage>
        <taxon>Bacteria</taxon>
        <taxon>Candidatus Magasanikiibacteriota</taxon>
    </lineage>
</organism>
<name>A0A2H0TRH4_9BACT</name>
<comment type="caution">
    <text evidence="3">The sequence shown here is derived from an EMBL/GenBank/DDBJ whole genome shotgun (WGS) entry which is preliminary data.</text>
</comment>
<dbReference type="Pfam" id="PF03109">
    <property type="entry name" value="ABC1"/>
    <property type="match status" value="1"/>
</dbReference>
<sequence>MRNQLITIVAFALEPQTPEEEHIREAARRRLETDHAISGDGSEMYLWVANGDEKWSDKYSEDKTELVSDIEPNVRRIMVHVRDPKNEAGYQRLFDEHAGQIGTILRTGKPIDSPAAPRGFQEFGAEEIETEELARYLLRELVIKRTWGAKKKVDAFFKRVGIFMAVARGFVDHMFEQGVLTNEQLRKLGSSERNDYAMACIAPIVEATVVELTPDLSAIVPEKNKADTEKILRHVLEGAWMGSRHTSDVMARAQDLDATLRSSAGEAFEGLQNKEFKDPTDWYLYRDRTKALISDVHVDIKTEDVHEYLSVLAETRPKAAELLALLKEMESTYGSVSREMMALALGHLQSFESTFRTARLHAQEDRKNRMRFWQLAAEVYGDEWKDREQLKRLDEQLSHWEWRYNNPLFTADMAMDDGLPSSGLGYTTIAYLEDSFPFLASKYQVDKRGVAEIYFSWPLFLQDLWEGRGAIENVVSENRKKDGNITLEQMADFDRTCEKLYSEMQEIVADTRNIETVKGMQPGFFKEFILAKKMEALGVDTLEEVEEWLPHFSSRPHEASERNQVMGLVEGERYSAGQGELEAVLQGALNKAGVRKEWLEKGWVTTTMLGQTNRVHLVDYDVDVQYNKEAHFNFINNEVEAGRMNETEALGKWETEKEINSALQKVYTLYDAKRQEVELLALDFARAKESDIFLFSDSVVENEKSRLEIGPVFRLRLVSQKLMDWHTQELISTLSGEETGEQNMEQLFERIEKDIPGRHPLKDLFVKNQLTAEIWQLLSTEVSGKELENMGIRFLTTDIDLDRALEKFTLHKDIGFLKRYTLARIEGLADAVDAIPAELADRILRKVEHVYRERISPDEGPGFRRLLTALEKRVRWPRVTRERAKDSSVFDTELARVLDLYPEPTFERDEVLQTFCMDLAQTPEQIHAVSRQLRVEQMRWPDEREAVAKRTQHEALERARGFIGMQDTAERAQYILWFLGGREPLKERLSVVKTGLLLEDRKELFWQLTPFERKHLLYDMLTDEKGVLKSNTQASFRFRDNEPVPEGYTKPWPEWLRRSDMIRFMADSVFELGFGENQLDSNLPAEHETNTRGKQLLQSSFRELLVRQPTEARRAELFINVVEAMGTAQEEGRELTVGEFIRTLLVQIGVVGIKLGQVLSEQPGLLPENIRQELASLKDSAPTVSKRVPLTYLESTGWIGEGEQSIQQIQDTLGSASIKQVDRGVMADGTEVAVKYKRPSIDKNFVDDMVALRGVVQTLEKEGFDVPSYVVDEVERIVIDELSFIHEAENQRAIGAALATRGATVEMKIGTDQQSIPLVAIAPLSVGNILYPSPESKEDLGLIVEEYVRGLSLKDLEEYQRAMEQVNVAGIERMRDKLAKNYGDPRVTSIEDQIKNLDMGQLKASFGLELLREIAAGPFHADLHTGNAYIDFTPSAGNGEVYPARAVLIDMGSVGYGRRDGAPEHMARNMTEDFDARNRLRDFLSALFAPQMRAEVVTAVVNDLGGVSWTPEQLTAMLVGIEDTGEKVKKIYYSILEEAGDKMNTQFRYFLKAIATAAGHLTELRQEITKEMTGQSQTPAEQMFATRIVNEGLINMSLFF</sequence>
<dbReference type="PANTHER" id="PTHR10566">
    <property type="entry name" value="CHAPERONE-ACTIVITY OF BC1 COMPLEX CABC1 -RELATED"/>
    <property type="match status" value="1"/>
</dbReference>
<accession>A0A2H0TRH4</accession>
<dbReference type="PANTHER" id="PTHR10566:SF113">
    <property type="entry name" value="PROTEIN ACTIVITY OF BC1 COMPLEX KINASE 7, CHLOROPLASTIC"/>
    <property type="match status" value="1"/>
</dbReference>
<protein>
    <recommendedName>
        <fullName evidence="2">ABC1 atypical kinase-like domain-containing protein</fullName>
    </recommendedName>
</protein>
<feature type="domain" description="ABC1 atypical kinase-like" evidence="2">
    <location>
        <begin position="1210"/>
        <end position="1298"/>
    </location>
</feature>
<dbReference type="InterPro" id="IPR004147">
    <property type="entry name" value="ABC1_dom"/>
</dbReference>
<gene>
    <name evidence="3" type="ORF">COU35_01050</name>
</gene>
<evidence type="ECO:0000256" key="1">
    <source>
        <dbReference type="ARBA" id="ARBA00009670"/>
    </source>
</evidence>
<dbReference type="InterPro" id="IPR050154">
    <property type="entry name" value="UbiB_kinase"/>
</dbReference>
<reference evidence="4" key="1">
    <citation type="submission" date="2017-09" db="EMBL/GenBank/DDBJ databases">
        <title>Depth-based differentiation of microbial function through sediment-hosted aquifers and enrichment of novel symbionts in the deep terrestrial subsurface.</title>
        <authorList>
            <person name="Probst A.J."/>
            <person name="Ladd B."/>
            <person name="Jarett J.K."/>
            <person name="Geller-Mcgrath D.E."/>
            <person name="Sieber C.M.K."/>
            <person name="Emerson J.B."/>
            <person name="Anantharaman K."/>
            <person name="Thomas B.C."/>
            <person name="Malmstrom R."/>
            <person name="Stieglmeier M."/>
            <person name="Klingl A."/>
            <person name="Woyke T."/>
            <person name="Ryan C.M."/>
            <person name="Banfield J.F."/>
        </authorList>
    </citation>
    <scope>NUCLEOTIDE SEQUENCE [LARGE SCALE GENOMIC DNA]</scope>
</reference>
<evidence type="ECO:0000313" key="3">
    <source>
        <dbReference type="EMBL" id="PIR74739.1"/>
    </source>
</evidence>
<proteinExistence type="inferred from homology"/>
<dbReference type="EMBL" id="PFCB01000009">
    <property type="protein sequence ID" value="PIR74739.1"/>
    <property type="molecule type" value="Genomic_DNA"/>
</dbReference>
<dbReference type="Proteomes" id="UP000230154">
    <property type="component" value="Unassembled WGS sequence"/>
</dbReference>
<dbReference type="SUPFAM" id="SSF56112">
    <property type="entry name" value="Protein kinase-like (PK-like)"/>
    <property type="match status" value="1"/>
</dbReference>
<evidence type="ECO:0000259" key="2">
    <source>
        <dbReference type="Pfam" id="PF03109"/>
    </source>
</evidence>
<evidence type="ECO:0000313" key="4">
    <source>
        <dbReference type="Proteomes" id="UP000230154"/>
    </source>
</evidence>
<dbReference type="InterPro" id="IPR011009">
    <property type="entry name" value="Kinase-like_dom_sf"/>
</dbReference>
<comment type="similarity">
    <text evidence="1">Belongs to the protein kinase superfamily. ADCK protein kinase family.</text>
</comment>